<evidence type="ECO:0000256" key="3">
    <source>
        <dbReference type="ARBA" id="ARBA00022475"/>
    </source>
</evidence>
<dbReference type="InterPro" id="IPR004796">
    <property type="entry name" value="PTS_IIC_cello"/>
</dbReference>
<evidence type="ECO:0000256" key="7">
    <source>
        <dbReference type="ARBA" id="ARBA00023136"/>
    </source>
</evidence>
<evidence type="ECO:0000313" key="12">
    <source>
        <dbReference type="Proteomes" id="UP000319523"/>
    </source>
</evidence>
<feature type="transmembrane region" description="Helical" evidence="9">
    <location>
        <begin position="103"/>
        <end position="124"/>
    </location>
</feature>
<keyword evidence="7 8" id="KW-0472">Membrane</keyword>
<dbReference type="Proteomes" id="UP000319523">
    <property type="component" value="Unassembled WGS sequence"/>
</dbReference>
<feature type="transmembrane region" description="Helical" evidence="9">
    <location>
        <begin position="182"/>
        <end position="205"/>
    </location>
</feature>
<evidence type="ECO:0000259" key="10">
    <source>
        <dbReference type="PROSITE" id="PS51105"/>
    </source>
</evidence>
<dbReference type="GO" id="GO:0009401">
    <property type="term" value="P:phosphoenolpyruvate-dependent sugar phosphotransferase system"/>
    <property type="evidence" value="ECO:0007669"/>
    <property type="project" value="InterPro"/>
</dbReference>
<dbReference type="EMBL" id="VHQI01000017">
    <property type="protein sequence ID" value="TPW39182.1"/>
    <property type="molecule type" value="Genomic_DNA"/>
</dbReference>
<keyword evidence="3 8" id="KW-1003">Cell membrane</keyword>
<keyword evidence="2 8" id="KW-0813">Transport</keyword>
<feature type="transmembrane region" description="Helical" evidence="9">
    <location>
        <begin position="75"/>
        <end position="96"/>
    </location>
</feature>
<keyword evidence="4 8" id="KW-0762">Sugar transport</keyword>
<dbReference type="GO" id="GO:0005886">
    <property type="term" value="C:plasma membrane"/>
    <property type="evidence" value="ECO:0007669"/>
    <property type="project" value="UniProtKB-SubCell"/>
</dbReference>
<dbReference type="OrthoDB" id="5843984at2"/>
<dbReference type="GO" id="GO:0008982">
    <property type="term" value="F:protein-N(PI)-phosphohistidine-sugar phosphotransferase activity"/>
    <property type="evidence" value="ECO:0007669"/>
    <property type="project" value="UniProtKB-UniRule"/>
</dbReference>
<accession>A0A506V0X2</accession>
<dbReference type="InterPro" id="IPR003352">
    <property type="entry name" value="PTS_EIIC"/>
</dbReference>
<evidence type="ECO:0000256" key="2">
    <source>
        <dbReference type="ARBA" id="ARBA00022448"/>
    </source>
</evidence>
<keyword evidence="12" id="KW-1185">Reference proteome</keyword>
<feature type="transmembrane region" description="Helical" evidence="9">
    <location>
        <begin position="144"/>
        <end position="162"/>
    </location>
</feature>
<dbReference type="InterPro" id="IPR004501">
    <property type="entry name" value="PTS_EIIC_3"/>
</dbReference>
<feature type="domain" description="PTS EIIC type-3" evidence="10">
    <location>
        <begin position="9"/>
        <end position="417"/>
    </location>
</feature>
<comment type="function">
    <text evidence="8">The phosphoenolpyruvate-dependent sugar phosphotransferase system (PTS), a major carbohydrate active -transport system, catalyzes the phosphorylation of incoming sugar substrates concomitant with their translocation across the cell membrane.</text>
</comment>
<name>A0A506V0X2_9GAMM</name>
<dbReference type="PROSITE" id="PS51105">
    <property type="entry name" value="PTS_EIIC_TYPE_3"/>
    <property type="match status" value="1"/>
</dbReference>
<comment type="subcellular location">
    <subcellularLocation>
        <location evidence="1">Cell membrane</location>
        <topology evidence="1">Multi-pass membrane protein</topology>
    </subcellularLocation>
</comment>
<evidence type="ECO:0000256" key="4">
    <source>
        <dbReference type="ARBA" id="ARBA00022597"/>
    </source>
</evidence>
<evidence type="ECO:0000256" key="9">
    <source>
        <dbReference type="SAM" id="Phobius"/>
    </source>
</evidence>
<feature type="transmembrane region" description="Helical" evidence="9">
    <location>
        <begin position="292"/>
        <end position="311"/>
    </location>
</feature>
<feature type="transmembrane region" description="Helical" evidence="9">
    <location>
        <begin position="347"/>
        <end position="368"/>
    </location>
</feature>
<feature type="transmembrane region" description="Helical" evidence="9">
    <location>
        <begin position="400"/>
        <end position="420"/>
    </location>
</feature>
<dbReference type="AlphaFoldDB" id="A0A506V0X2"/>
<dbReference type="InterPro" id="IPR051088">
    <property type="entry name" value="PTS_Sugar-EIIC/EIIB"/>
</dbReference>
<proteinExistence type="predicted"/>
<organism evidence="11 12">
    <name type="scientific">Mixta tenebrionis</name>
    <dbReference type="NCBI Taxonomy" id="2562439"/>
    <lineage>
        <taxon>Bacteria</taxon>
        <taxon>Pseudomonadati</taxon>
        <taxon>Pseudomonadota</taxon>
        <taxon>Gammaproteobacteria</taxon>
        <taxon>Enterobacterales</taxon>
        <taxon>Erwiniaceae</taxon>
        <taxon>Mixta</taxon>
    </lineage>
</organism>
<evidence type="ECO:0000313" key="11">
    <source>
        <dbReference type="EMBL" id="TPW39182.1"/>
    </source>
</evidence>
<keyword evidence="5 9" id="KW-0812">Transmembrane</keyword>
<sequence>MNNKTVNSLESCLNILARIASTKALVALKDGFILTMPATLIGSLFLLAANLPVAGYQDFMASLFGERWDSGINKVVGSTFDIIAIISVLGISYHYAKNERVDGISNAITALISFLIVSSSSVSAPGGEEIEAVIPKLWTGGQGVITAIIISLLSSVIFCFFVKRKITIKMPAGVPDGVANAFIAVIPGFVIMLLSMMAFCVFNAMNTTLTEFIFTGLQTPMQMLTDTWIGAVIMVFLCALLFWMGLHGPNIVMGPILPVLTANSLANAQLAAAGTLSISAGAYIMTPQVLDYFVKAGGTGVTIGLLIAALLRAKSKQMKDISRLALLPGLFNINEPIIFGLPIVYNFIMIVPFLCVPIVTLTVIYMAIASGFLPPFTAIQVPWTMPPILSGFILQGYKGVIVQMVVIIVSVLIYYPFMVIQDRIYLEKEKNQQSKG</sequence>
<feature type="transmembrane region" description="Helical" evidence="9">
    <location>
        <begin position="32"/>
        <end position="55"/>
    </location>
</feature>
<reference evidence="11 12" key="1">
    <citation type="submission" date="2019-06" db="EMBL/GenBank/DDBJ databases">
        <authorList>
            <person name="Yang Y."/>
        </authorList>
    </citation>
    <scope>NUCLEOTIDE SEQUENCE [LARGE SCALE GENOMIC DNA]</scope>
    <source>
        <strain evidence="11 12">BIT-26</strain>
    </source>
</reference>
<evidence type="ECO:0000256" key="1">
    <source>
        <dbReference type="ARBA" id="ARBA00004651"/>
    </source>
</evidence>
<dbReference type="GO" id="GO:1901264">
    <property type="term" value="P:carbohydrate derivative transport"/>
    <property type="evidence" value="ECO:0007669"/>
    <property type="project" value="TreeGrafter"/>
</dbReference>
<evidence type="ECO:0000256" key="5">
    <source>
        <dbReference type="ARBA" id="ARBA00022692"/>
    </source>
</evidence>
<evidence type="ECO:0000256" key="8">
    <source>
        <dbReference type="PIRNR" id="PIRNR006351"/>
    </source>
</evidence>
<keyword evidence="6 9" id="KW-1133">Transmembrane helix</keyword>
<dbReference type="Pfam" id="PF02378">
    <property type="entry name" value="PTS_EIIC"/>
    <property type="match status" value="1"/>
</dbReference>
<gene>
    <name evidence="11" type="ORF">FKM52_19610</name>
</gene>
<dbReference type="PANTHER" id="PTHR33989">
    <property type="match status" value="1"/>
</dbReference>
<protein>
    <recommendedName>
        <fullName evidence="8">Permease IIC component</fullName>
    </recommendedName>
</protein>
<evidence type="ECO:0000256" key="6">
    <source>
        <dbReference type="ARBA" id="ARBA00022989"/>
    </source>
</evidence>
<dbReference type="RefSeq" id="WP_141177838.1">
    <property type="nucleotide sequence ID" value="NZ_JBHUFX010000036.1"/>
</dbReference>
<dbReference type="NCBIfam" id="TIGR00410">
    <property type="entry name" value="lacE"/>
    <property type="match status" value="1"/>
</dbReference>
<dbReference type="PANTHER" id="PTHR33989:SF4">
    <property type="entry name" value="PTS SYSTEM N,N'-DIACETYLCHITOBIOSE-SPECIFIC EIIC COMPONENT"/>
    <property type="match status" value="1"/>
</dbReference>
<dbReference type="PIRSF" id="PIRSF006351">
    <property type="entry name" value="PTS_EIIC-Cellobiose"/>
    <property type="match status" value="1"/>
</dbReference>
<feature type="transmembrane region" description="Helical" evidence="9">
    <location>
        <begin position="225"/>
        <end position="244"/>
    </location>
</feature>
<comment type="caution">
    <text evidence="11">The sequence shown here is derived from an EMBL/GenBank/DDBJ whole genome shotgun (WGS) entry which is preliminary data.</text>
</comment>